<dbReference type="OrthoDB" id="3176171at2759"/>
<keyword evidence="6" id="KW-0206">Cytoskeleton</keyword>
<dbReference type="PROSITE" id="PS50067">
    <property type="entry name" value="KINESIN_MOTOR_2"/>
    <property type="match status" value="1"/>
</dbReference>
<dbReference type="SUPFAM" id="SSF52540">
    <property type="entry name" value="P-loop containing nucleoside triphosphate hydrolases"/>
    <property type="match status" value="1"/>
</dbReference>
<evidence type="ECO:0000256" key="6">
    <source>
        <dbReference type="ARBA" id="ARBA00023212"/>
    </source>
</evidence>
<evidence type="ECO:0000313" key="10">
    <source>
        <dbReference type="Proteomes" id="UP001152320"/>
    </source>
</evidence>
<dbReference type="PANTHER" id="PTHR47969:SF15">
    <property type="entry name" value="CHROMOSOME-ASSOCIATED KINESIN KIF4A-RELATED"/>
    <property type="match status" value="1"/>
</dbReference>
<evidence type="ECO:0000256" key="7">
    <source>
        <dbReference type="PROSITE-ProRule" id="PRU00283"/>
    </source>
</evidence>
<dbReference type="PRINTS" id="PR00380">
    <property type="entry name" value="KINESINHEAVY"/>
</dbReference>
<reference evidence="9" key="1">
    <citation type="submission" date="2021-10" db="EMBL/GenBank/DDBJ databases">
        <title>Tropical sea cucumber genome reveals ecological adaptation and Cuvierian tubules defense mechanism.</title>
        <authorList>
            <person name="Chen T."/>
        </authorList>
    </citation>
    <scope>NUCLEOTIDE SEQUENCE</scope>
    <source>
        <strain evidence="9">Nanhai2018</strain>
        <tissue evidence="9">Muscle</tissue>
    </source>
</reference>
<dbReference type="Proteomes" id="UP001152320">
    <property type="component" value="Chromosome 15"/>
</dbReference>
<evidence type="ECO:0000256" key="3">
    <source>
        <dbReference type="ARBA" id="ARBA00022741"/>
    </source>
</evidence>
<keyword evidence="3" id="KW-0547">Nucleotide-binding</keyword>
<accession>A0A9Q1BK71</accession>
<evidence type="ECO:0000259" key="8">
    <source>
        <dbReference type="PROSITE" id="PS50067"/>
    </source>
</evidence>
<evidence type="ECO:0000256" key="2">
    <source>
        <dbReference type="ARBA" id="ARBA00022490"/>
    </source>
</evidence>
<evidence type="ECO:0000256" key="5">
    <source>
        <dbReference type="ARBA" id="ARBA00023054"/>
    </source>
</evidence>
<dbReference type="InterPro" id="IPR027640">
    <property type="entry name" value="Kinesin-like_fam"/>
</dbReference>
<proteinExistence type="inferred from homology"/>
<name>A0A9Q1BK71_HOLLE</name>
<evidence type="ECO:0000256" key="1">
    <source>
        <dbReference type="ARBA" id="ARBA00004245"/>
    </source>
</evidence>
<dbReference type="Pfam" id="PF00225">
    <property type="entry name" value="Kinesin"/>
    <property type="match status" value="1"/>
</dbReference>
<evidence type="ECO:0000256" key="4">
    <source>
        <dbReference type="ARBA" id="ARBA00022840"/>
    </source>
</evidence>
<dbReference type="GO" id="GO:0007052">
    <property type="term" value="P:mitotic spindle organization"/>
    <property type="evidence" value="ECO:0007669"/>
    <property type="project" value="TreeGrafter"/>
</dbReference>
<feature type="domain" description="Kinesin motor" evidence="8">
    <location>
        <begin position="1"/>
        <end position="98"/>
    </location>
</feature>
<dbReference type="GO" id="GO:0051231">
    <property type="term" value="P:spindle elongation"/>
    <property type="evidence" value="ECO:0007669"/>
    <property type="project" value="TreeGrafter"/>
</dbReference>
<dbReference type="GO" id="GO:0005524">
    <property type="term" value="F:ATP binding"/>
    <property type="evidence" value="ECO:0007669"/>
    <property type="project" value="UniProtKB-KW"/>
</dbReference>
<keyword evidence="10" id="KW-1185">Reference proteome</keyword>
<protein>
    <submittedName>
        <fullName evidence="9">Chromosome-associated kinesin KIF4</fullName>
    </submittedName>
</protein>
<keyword evidence="2" id="KW-0963">Cytoplasm</keyword>
<dbReference type="EMBL" id="JAIZAY010000015">
    <property type="protein sequence ID" value="KAJ8028133.1"/>
    <property type="molecule type" value="Genomic_DNA"/>
</dbReference>
<organism evidence="9 10">
    <name type="scientific">Holothuria leucospilota</name>
    <name type="common">Black long sea cucumber</name>
    <name type="synonym">Mertensiothuria leucospilota</name>
    <dbReference type="NCBI Taxonomy" id="206669"/>
    <lineage>
        <taxon>Eukaryota</taxon>
        <taxon>Metazoa</taxon>
        <taxon>Echinodermata</taxon>
        <taxon>Eleutherozoa</taxon>
        <taxon>Echinozoa</taxon>
        <taxon>Holothuroidea</taxon>
        <taxon>Aspidochirotacea</taxon>
        <taxon>Aspidochirotida</taxon>
        <taxon>Holothuriidae</taxon>
        <taxon>Holothuria</taxon>
    </lineage>
</organism>
<dbReference type="InterPro" id="IPR027417">
    <property type="entry name" value="P-loop_NTPase"/>
</dbReference>
<dbReference type="GO" id="GO:0005875">
    <property type="term" value="C:microtubule associated complex"/>
    <property type="evidence" value="ECO:0007669"/>
    <property type="project" value="TreeGrafter"/>
</dbReference>
<dbReference type="GO" id="GO:0008017">
    <property type="term" value="F:microtubule binding"/>
    <property type="evidence" value="ECO:0007669"/>
    <property type="project" value="InterPro"/>
</dbReference>
<keyword evidence="5" id="KW-0175">Coiled coil</keyword>
<dbReference type="InterPro" id="IPR001752">
    <property type="entry name" value="Kinesin_motor_dom"/>
</dbReference>
<comment type="caution">
    <text evidence="9">The sequence shown here is derived from an EMBL/GenBank/DDBJ whole genome shotgun (WGS) entry which is preliminary data.</text>
</comment>
<dbReference type="AlphaFoldDB" id="A0A9Q1BK71"/>
<evidence type="ECO:0000313" key="9">
    <source>
        <dbReference type="EMBL" id="KAJ8028133.1"/>
    </source>
</evidence>
<dbReference type="Gene3D" id="3.40.850.10">
    <property type="entry name" value="Kinesin motor domain"/>
    <property type="match status" value="1"/>
</dbReference>
<comment type="caution">
    <text evidence="7">Lacks conserved residue(s) required for the propagation of feature annotation.</text>
</comment>
<dbReference type="GO" id="GO:0003777">
    <property type="term" value="F:microtubule motor activity"/>
    <property type="evidence" value="ECO:0007669"/>
    <property type="project" value="InterPro"/>
</dbReference>
<dbReference type="InterPro" id="IPR036961">
    <property type="entry name" value="Kinesin_motor_dom_sf"/>
</dbReference>
<sequence>MDLLQEDRAPLSMREDTNGEIKITGLSEKLVSKEEQVMALLQKGSAGRATASTEMNKTSSRSHAIFTIHIEQLSRDDSFTSCRAKVCLVDLSGSERVK</sequence>
<keyword evidence="4" id="KW-0067">ATP-binding</keyword>
<comment type="similarity">
    <text evidence="7">Belongs to the TRAFAC class myosin-kinesin ATPase superfamily. Kinesin family.</text>
</comment>
<gene>
    <name evidence="9" type="ORF">HOLleu_30283</name>
</gene>
<dbReference type="GO" id="GO:0007018">
    <property type="term" value="P:microtubule-based movement"/>
    <property type="evidence" value="ECO:0007669"/>
    <property type="project" value="InterPro"/>
</dbReference>
<comment type="subcellular location">
    <subcellularLocation>
        <location evidence="1">Cytoplasm</location>
        <location evidence="1">Cytoskeleton</location>
    </subcellularLocation>
</comment>
<dbReference type="PANTHER" id="PTHR47969">
    <property type="entry name" value="CHROMOSOME-ASSOCIATED KINESIN KIF4A-RELATED"/>
    <property type="match status" value="1"/>
</dbReference>